<keyword evidence="3 6" id="KW-0285">Flavoprotein</keyword>
<keyword evidence="5 6" id="KW-0560">Oxidoreductase</keyword>
<reference evidence="11" key="1">
    <citation type="submission" date="2018-03" db="EMBL/GenBank/DDBJ databases">
        <title>Genomic analysis of the strain SH-1 isolated from shrimp intestine.</title>
        <authorList>
            <person name="Kim Y.-S."/>
            <person name="Kim S.-E."/>
            <person name="Kim K.-H."/>
        </authorList>
    </citation>
    <scope>NUCLEOTIDE SEQUENCE [LARGE SCALE GENOMIC DNA]</scope>
    <source>
        <strain evidence="11">SH-1</strain>
    </source>
</reference>
<dbReference type="InterPro" id="IPR009100">
    <property type="entry name" value="AcylCoA_DH/oxidase_NM_dom_sf"/>
</dbReference>
<dbReference type="PANTHER" id="PTHR43884:SF20">
    <property type="entry name" value="ACYL-COA DEHYDROGENASE FADE28"/>
    <property type="match status" value="1"/>
</dbReference>
<dbReference type="InterPro" id="IPR009075">
    <property type="entry name" value="AcylCo_DH/oxidase_C"/>
</dbReference>
<dbReference type="Gene3D" id="1.10.540.10">
    <property type="entry name" value="Acyl-CoA dehydrogenase/oxidase, N-terminal domain"/>
    <property type="match status" value="1"/>
</dbReference>
<dbReference type="GO" id="GO:0050660">
    <property type="term" value="F:flavin adenine dinucleotide binding"/>
    <property type="evidence" value="ECO:0007669"/>
    <property type="project" value="InterPro"/>
</dbReference>
<dbReference type="InterPro" id="IPR037069">
    <property type="entry name" value="AcylCoA_DH/ox_N_sf"/>
</dbReference>
<evidence type="ECO:0000256" key="6">
    <source>
        <dbReference type="RuleBase" id="RU362125"/>
    </source>
</evidence>
<dbReference type="KEGG" id="thas:C6Y53_08105"/>
<proteinExistence type="inferred from homology"/>
<dbReference type="RefSeq" id="WP_106471986.1">
    <property type="nucleotide sequence ID" value="NZ_CP027665.1"/>
</dbReference>
<accession>A0A2S0MP75</accession>
<dbReference type="PANTHER" id="PTHR43884">
    <property type="entry name" value="ACYL-COA DEHYDROGENASE"/>
    <property type="match status" value="1"/>
</dbReference>
<protein>
    <submittedName>
        <fullName evidence="10">Pimeloyl-CoA dehydrogenase small subunit</fullName>
    </submittedName>
</protein>
<evidence type="ECO:0000259" key="9">
    <source>
        <dbReference type="Pfam" id="PF02771"/>
    </source>
</evidence>
<dbReference type="InterPro" id="IPR046373">
    <property type="entry name" value="Acyl-CoA_Oxase/DH_mid-dom_sf"/>
</dbReference>
<evidence type="ECO:0000256" key="5">
    <source>
        <dbReference type="ARBA" id="ARBA00023002"/>
    </source>
</evidence>
<comment type="similarity">
    <text evidence="2 6">Belongs to the acyl-CoA dehydrogenase family.</text>
</comment>
<evidence type="ECO:0000313" key="11">
    <source>
        <dbReference type="Proteomes" id="UP000237655"/>
    </source>
</evidence>
<evidence type="ECO:0000256" key="3">
    <source>
        <dbReference type="ARBA" id="ARBA00022630"/>
    </source>
</evidence>
<dbReference type="InterPro" id="IPR013786">
    <property type="entry name" value="AcylCoA_DH/ox_N"/>
</dbReference>
<dbReference type="Gene3D" id="1.20.140.10">
    <property type="entry name" value="Butyryl-CoA Dehydrogenase, subunit A, domain 3"/>
    <property type="match status" value="1"/>
</dbReference>
<feature type="domain" description="Acyl-CoA dehydrogenase/oxidase C-terminal" evidence="7">
    <location>
        <begin position="238"/>
        <end position="368"/>
    </location>
</feature>
<dbReference type="EMBL" id="CP027665">
    <property type="protein sequence ID" value="AVO37668.1"/>
    <property type="molecule type" value="Genomic_DNA"/>
</dbReference>
<dbReference type="Pfam" id="PF02770">
    <property type="entry name" value="Acyl-CoA_dh_M"/>
    <property type="match status" value="1"/>
</dbReference>
<evidence type="ECO:0000256" key="1">
    <source>
        <dbReference type="ARBA" id="ARBA00001974"/>
    </source>
</evidence>
<feature type="domain" description="Acyl-CoA oxidase/dehydrogenase middle" evidence="8">
    <location>
        <begin position="121"/>
        <end position="198"/>
    </location>
</feature>
<keyword evidence="11" id="KW-1185">Reference proteome</keyword>
<dbReference type="GO" id="GO:0003995">
    <property type="term" value="F:acyl-CoA dehydrogenase activity"/>
    <property type="evidence" value="ECO:0007669"/>
    <property type="project" value="TreeGrafter"/>
</dbReference>
<dbReference type="SUPFAM" id="SSF47203">
    <property type="entry name" value="Acyl-CoA dehydrogenase C-terminal domain-like"/>
    <property type="match status" value="1"/>
</dbReference>
<dbReference type="CDD" id="cd00567">
    <property type="entry name" value="ACAD"/>
    <property type="match status" value="1"/>
</dbReference>
<dbReference type="Pfam" id="PF02771">
    <property type="entry name" value="Acyl-CoA_dh_N"/>
    <property type="match status" value="1"/>
</dbReference>
<dbReference type="Gene3D" id="2.40.110.10">
    <property type="entry name" value="Butyryl-CoA Dehydrogenase, subunit A, domain 2"/>
    <property type="match status" value="1"/>
</dbReference>
<evidence type="ECO:0000313" key="10">
    <source>
        <dbReference type="EMBL" id="AVO37668.1"/>
    </source>
</evidence>
<evidence type="ECO:0000256" key="2">
    <source>
        <dbReference type="ARBA" id="ARBA00009347"/>
    </source>
</evidence>
<dbReference type="AlphaFoldDB" id="A0A2S0MP75"/>
<dbReference type="InterPro" id="IPR006091">
    <property type="entry name" value="Acyl-CoA_Oxase/DH_mid-dom"/>
</dbReference>
<dbReference type="Proteomes" id="UP000237655">
    <property type="component" value="Chromosome"/>
</dbReference>
<sequence length="379" mass="39826">MNFDLTEERQMLQDTLRRYLADRYDTGVRNAILDSDTGFSAEIWAGLAELGVIGALFSEADGGFGGAGFDIAVVFEELGRAGVVEPMLDTAILGGGLVAALGNAEQKALVEDVIAGGAHLALAHGEPASRYDLNRVETTARTEADAIVLNGRKAVVANAEAAGHLIVSARESGAVDEPDGISLFLVPAGMAGVTLTGYPMFAGGRAAEVVLDDARLPASARLGAAGAAFPALETAVARAGVAMAAETLGAMHAATALTREYLLTRKQFGRPIGTFQALQHRFADMLIELEQAQSAVINAAGHLGEDAPRRDLHVASTRNLIGRVGRLVAEESIQMHGGIAMTQEYELAHIAKRIVMADHRFGDTDYHLERFIALSTAAA</sequence>
<dbReference type="Pfam" id="PF00441">
    <property type="entry name" value="Acyl-CoA_dh_1"/>
    <property type="match status" value="1"/>
</dbReference>
<keyword evidence="4 6" id="KW-0274">FAD</keyword>
<evidence type="ECO:0000259" key="8">
    <source>
        <dbReference type="Pfam" id="PF02770"/>
    </source>
</evidence>
<evidence type="ECO:0000256" key="4">
    <source>
        <dbReference type="ARBA" id="ARBA00022827"/>
    </source>
</evidence>
<organism evidence="10 11">
    <name type="scientific">Pukyongiella litopenaei</name>
    <dbReference type="NCBI Taxonomy" id="2605946"/>
    <lineage>
        <taxon>Bacteria</taxon>
        <taxon>Pseudomonadati</taxon>
        <taxon>Pseudomonadota</taxon>
        <taxon>Alphaproteobacteria</taxon>
        <taxon>Rhodobacterales</taxon>
        <taxon>Paracoccaceae</taxon>
        <taxon>Pukyongiella</taxon>
    </lineage>
</organism>
<comment type="cofactor">
    <cofactor evidence="1 6">
        <name>FAD</name>
        <dbReference type="ChEBI" id="CHEBI:57692"/>
    </cofactor>
</comment>
<feature type="domain" description="Acyl-CoA dehydrogenase/oxidase N-terminal" evidence="9">
    <location>
        <begin position="6"/>
        <end position="108"/>
    </location>
</feature>
<dbReference type="SUPFAM" id="SSF56645">
    <property type="entry name" value="Acyl-CoA dehydrogenase NM domain-like"/>
    <property type="match status" value="1"/>
</dbReference>
<name>A0A2S0MP75_9RHOB</name>
<gene>
    <name evidence="10" type="ORF">C6Y53_08105</name>
</gene>
<dbReference type="InterPro" id="IPR036250">
    <property type="entry name" value="AcylCo_DH-like_C"/>
</dbReference>
<evidence type="ECO:0000259" key="7">
    <source>
        <dbReference type="Pfam" id="PF00441"/>
    </source>
</evidence>